<dbReference type="InParanoid" id="A0A0D0EC45"/>
<evidence type="ECO:0008006" key="3">
    <source>
        <dbReference type="Google" id="ProtNLM"/>
    </source>
</evidence>
<dbReference type="GO" id="GO:0006260">
    <property type="term" value="P:DNA replication"/>
    <property type="evidence" value="ECO:0007669"/>
    <property type="project" value="TreeGrafter"/>
</dbReference>
<name>A0A0D0EC45_9AGAM</name>
<dbReference type="GO" id="GO:0005657">
    <property type="term" value="C:replication fork"/>
    <property type="evidence" value="ECO:0007669"/>
    <property type="project" value="TreeGrafter"/>
</dbReference>
<dbReference type="InterPro" id="IPR027417">
    <property type="entry name" value="P-loop_NTPase"/>
</dbReference>
<dbReference type="SUPFAM" id="SSF52540">
    <property type="entry name" value="P-loop containing nucleoside triphosphate hydrolases"/>
    <property type="match status" value="1"/>
</dbReference>
<gene>
    <name evidence="1" type="ORF">PAXRUDRAFT_133625</name>
</gene>
<protein>
    <recommendedName>
        <fullName evidence="3">ATP-dependent DNA helicase</fullName>
    </recommendedName>
</protein>
<dbReference type="OrthoDB" id="432234at2759"/>
<keyword evidence="2" id="KW-1185">Reference proteome</keyword>
<accession>A0A0D0EC45</accession>
<dbReference type="CDD" id="cd18809">
    <property type="entry name" value="SF1_C_RecD"/>
    <property type="match status" value="1"/>
</dbReference>
<proteinExistence type="predicted"/>
<evidence type="ECO:0000313" key="2">
    <source>
        <dbReference type="Proteomes" id="UP000054538"/>
    </source>
</evidence>
<sequence>MLLQNLDPSHGLYDGTCMLLVGGDNNIVLIPQMSLDANKEEFPVPLHCRQFPVCLTFAMTINKSQGQSVQHVGLDLRTHVFSYGQLYVALSCCTHPHNIKVIFPQDQNSTKTTDVVFTEVLRGLIDQM</sequence>
<organism evidence="1 2">
    <name type="scientific">Paxillus rubicundulus Ve08.2h10</name>
    <dbReference type="NCBI Taxonomy" id="930991"/>
    <lineage>
        <taxon>Eukaryota</taxon>
        <taxon>Fungi</taxon>
        <taxon>Dikarya</taxon>
        <taxon>Basidiomycota</taxon>
        <taxon>Agaricomycotina</taxon>
        <taxon>Agaricomycetes</taxon>
        <taxon>Agaricomycetidae</taxon>
        <taxon>Boletales</taxon>
        <taxon>Paxilineae</taxon>
        <taxon>Paxillaceae</taxon>
        <taxon>Paxillus</taxon>
    </lineage>
</organism>
<dbReference type="HOGENOM" id="CLU_001324_4_1_1"/>
<dbReference type="Proteomes" id="UP000054538">
    <property type="component" value="Unassembled WGS sequence"/>
</dbReference>
<reference evidence="1 2" key="1">
    <citation type="submission" date="2014-04" db="EMBL/GenBank/DDBJ databases">
        <authorList>
            <consortium name="DOE Joint Genome Institute"/>
            <person name="Kuo A."/>
            <person name="Kohler A."/>
            <person name="Jargeat P."/>
            <person name="Nagy L.G."/>
            <person name="Floudas D."/>
            <person name="Copeland A."/>
            <person name="Barry K.W."/>
            <person name="Cichocki N."/>
            <person name="Veneault-Fourrey C."/>
            <person name="LaButti K."/>
            <person name="Lindquist E.A."/>
            <person name="Lipzen A."/>
            <person name="Lundell T."/>
            <person name="Morin E."/>
            <person name="Murat C."/>
            <person name="Sun H."/>
            <person name="Tunlid A."/>
            <person name="Henrissat B."/>
            <person name="Grigoriev I.V."/>
            <person name="Hibbett D.S."/>
            <person name="Martin F."/>
            <person name="Nordberg H.P."/>
            <person name="Cantor M.N."/>
            <person name="Hua S.X."/>
        </authorList>
    </citation>
    <scope>NUCLEOTIDE SEQUENCE [LARGE SCALE GENOMIC DNA]</scope>
    <source>
        <strain evidence="1 2">Ve08.2h10</strain>
    </source>
</reference>
<dbReference type="EMBL" id="KN824883">
    <property type="protein sequence ID" value="KIK98730.1"/>
    <property type="molecule type" value="Genomic_DNA"/>
</dbReference>
<dbReference type="AlphaFoldDB" id="A0A0D0EC45"/>
<evidence type="ECO:0000313" key="1">
    <source>
        <dbReference type="EMBL" id="KIK98730.1"/>
    </source>
</evidence>
<dbReference type="PANTHER" id="PTHR23274">
    <property type="entry name" value="DNA HELICASE-RELATED"/>
    <property type="match status" value="1"/>
</dbReference>
<reference evidence="2" key="2">
    <citation type="submission" date="2015-01" db="EMBL/GenBank/DDBJ databases">
        <title>Evolutionary Origins and Diversification of the Mycorrhizal Mutualists.</title>
        <authorList>
            <consortium name="DOE Joint Genome Institute"/>
            <consortium name="Mycorrhizal Genomics Consortium"/>
            <person name="Kohler A."/>
            <person name="Kuo A."/>
            <person name="Nagy L.G."/>
            <person name="Floudas D."/>
            <person name="Copeland A."/>
            <person name="Barry K.W."/>
            <person name="Cichocki N."/>
            <person name="Veneault-Fourrey C."/>
            <person name="LaButti K."/>
            <person name="Lindquist E.A."/>
            <person name="Lipzen A."/>
            <person name="Lundell T."/>
            <person name="Morin E."/>
            <person name="Murat C."/>
            <person name="Riley R."/>
            <person name="Ohm R."/>
            <person name="Sun H."/>
            <person name="Tunlid A."/>
            <person name="Henrissat B."/>
            <person name="Grigoriev I.V."/>
            <person name="Hibbett D.S."/>
            <person name="Martin F."/>
        </authorList>
    </citation>
    <scope>NUCLEOTIDE SEQUENCE [LARGE SCALE GENOMIC DNA]</scope>
    <source>
        <strain evidence="2">Ve08.2h10</strain>
    </source>
</reference>
<dbReference type="STRING" id="930991.A0A0D0EC45"/>
<dbReference type="PANTHER" id="PTHR23274:SF51">
    <property type="entry name" value="OS03G0423850 PROTEIN"/>
    <property type="match status" value="1"/>
</dbReference>